<dbReference type="Proteomes" id="UP000305067">
    <property type="component" value="Unassembled WGS sequence"/>
</dbReference>
<evidence type="ECO:0000313" key="2">
    <source>
        <dbReference type="EMBL" id="TFK95047.1"/>
    </source>
</evidence>
<dbReference type="Gene3D" id="3.30.40.10">
    <property type="entry name" value="Zinc/RING finger domain, C3HC4 (zinc finger)"/>
    <property type="match status" value="1"/>
</dbReference>
<sequence>MFIFQCRCRRKGQDADIKEGRLQHKMGAAHLGGLIQCNQCLRWMHIACQRQDRADKLGEDVKFSCNWCGYLLQKDEKKKSGTTETKPKKLPRLKDRLL</sequence>
<organism evidence="2 3">
    <name type="scientific">Pterulicium gracile</name>
    <dbReference type="NCBI Taxonomy" id="1884261"/>
    <lineage>
        <taxon>Eukaryota</taxon>
        <taxon>Fungi</taxon>
        <taxon>Dikarya</taxon>
        <taxon>Basidiomycota</taxon>
        <taxon>Agaricomycotina</taxon>
        <taxon>Agaricomycetes</taxon>
        <taxon>Agaricomycetidae</taxon>
        <taxon>Agaricales</taxon>
        <taxon>Pleurotineae</taxon>
        <taxon>Pterulaceae</taxon>
        <taxon>Pterulicium</taxon>
    </lineage>
</organism>
<proteinExistence type="predicted"/>
<accession>A0A5C3Q1P4</accession>
<gene>
    <name evidence="2" type="ORF">BDV98DRAFT_599204</name>
</gene>
<dbReference type="SUPFAM" id="SSF57903">
    <property type="entry name" value="FYVE/PHD zinc finger"/>
    <property type="match status" value="1"/>
</dbReference>
<dbReference type="OrthoDB" id="3027520at2759"/>
<reference evidence="2 3" key="1">
    <citation type="journal article" date="2019" name="Nat. Ecol. Evol.">
        <title>Megaphylogeny resolves global patterns of mushroom evolution.</title>
        <authorList>
            <person name="Varga T."/>
            <person name="Krizsan K."/>
            <person name="Foldi C."/>
            <person name="Dima B."/>
            <person name="Sanchez-Garcia M."/>
            <person name="Sanchez-Ramirez S."/>
            <person name="Szollosi G.J."/>
            <person name="Szarkandi J.G."/>
            <person name="Papp V."/>
            <person name="Albert L."/>
            <person name="Andreopoulos W."/>
            <person name="Angelini C."/>
            <person name="Antonin V."/>
            <person name="Barry K.W."/>
            <person name="Bougher N.L."/>
            <person name="Buchanan P."/>
            <person name="Buyck B."/>
            <person name="Bense V."/>
            <person name="Catcheside P."/>
            <person name="Chovatia M."/>
            <person name="Cooper J."/>
            <person name="Damon W."/>
            <person name="Desjardin D."/>
            <person name="Finy P."/>
            <person name="Geml J."/>
            <person name="Haridas S."/>
            <person name="Hughes K."/>
            <person name="Justo A."/>
            <person name="Karasinski D."/>
            <person name="Kautmanova I."/>
            <person name="Kiss B."/>
            <person name="Kocsube S."/>
            <person name="Kotiranta H."/>
            <person name="LaButti K.M."/>
            <person name="Lechner B.E."/>
            <person name="Liimatainen K."/>
            <person name="Lipzen A."/>
            <person name="Lukacs Z."/>
            <person name="Mihaltcheva S."/>
            <person name="Morgado L.N."/>
            <person name="Niskanen T."/>
            <person name="Noordeloos M.E."/>
            <person name="Ohm R.A."/>
            <person name="Ortiz-Santana B."/>
            <person name="Ovrebo C."/>
            <person name="Racz N."/>
            <person name="Riley R."/>
            <person name="Savchenko A."/>
            <person name="Shiryaev A."/>
            <person name="Soop K."/>
            <person name="Spirin V."/>
            <person name="Szebenyi C."/>
            <person name="Tomsovsky M."/>
            <person name="Tulloss R.E."/>
            <person name="Uehling J."/>
            <person name="Grigoriev I.V."/>
            <person name="Vagvolgyi C."/>
            <person name="Papp T."/>
            <person name="Martin F.M."/>
            <person name="Miettinen O."/>
            <person name="Hibbett D.S."/>
            <person name="Nagy L.G."/>
        </authorList>
    </citation>
    <scope>NUCLEOTIDE SEQUENCE [LARGE SCALE GENOMIC DNA]</scope>
    <source>
        <strain evidence="2 3">CBS 309.79</strain>
    </source>
</reference>
<dbReference type="InterPro" id="IPR011011">
    <property type="entry name" value="Znf_FYVE_PHD"/>
</dbReference>
<evidence type="ECO:0000256" key="1">
    <source>
        <dbReference type="SAM" id="MobiDB-lite"/>
    </source>
</evidence>
<name>A0A5C3Q1P4_9AGAR</name>
<evidence type="ECO:0000313" key="3">
    <source>
        <dbReference type="Proteomes" id="UP000305067"/>
    </source>
</evidence>
<dbReference type="AlphaFoldDB" id="A0A5C3Q1P4"/>
<protein>
    <submittedName>
        <fullName evidence="2">Uncharacterized protein</fullName>
    </submittedName>
</protein>
<dbReference type="EMBL" id="ML179029">
    <property type="protein sequence ID" value="TFK95047.1"/>
    <property type="molecule type" value="Genomic_DNA"/>
</dbReference>
<keyword evidence="3" id="KW-1185">Reference proteome</keyword>
<feature type="region of interest" description="Disordered" evidence="1">
    <location>
        <begin position="77"/>
        <end position="98"/>
    </location>
</feature>
<dbReference type="InterPro" id="IPR013083">
    <property type="entry name" value="Znf_RING/FYVE/PHD"/>
</dbReference>